<dbReference type="HOGENOM" id="CLU_2072050_0_0_9"/>
<dbReference type="STRING" id="2325.TKV_c21630"/>
<dbReference type="AlphaFoldDB" id="A0A097AU13"/>
<proteinExistence type="predicted"/>
<reference evidence="2" key="1">
    <citation type="journal article" date="2015" name="Genome Announc.">
        <title>Whole-Genome Sequences of 80 Environmental and Clinical Isolates of Burkholderia pseudomallei.</title>
        <authorList>
            <person name="Johnson S.L."/>
            <person name="Baker A.L."/>
            <person name="Chain P.S."/>
            <person name="Currie B.J."/>
            <person name="Daligault H.E."/>
            <person name="Davenport K.W."/>
            <person name="Davis C.B."/>
            <person name="Inglis T.J."/>
            <person name="Kaestli M."/>
            <person name="Koren S."/>
            <person name="Mayo M."/>
            <person name="Merritt A.J."/>
            <person name="Price E.P."/>
            <person name="Sarovich D.S."/>
            <person name="Warner J."/>
            <person name="Rosovitz M.J."/>
        </authorList>
    </citation>
    <scope>NUCLEOTIDE SEQUENCE [LARGE SCALE GENOMIC DNA]</scope>
    <source>
        <strain evidence="2">DSM 2030</strain>
    </source>
</reference>
<evidence type="ECO:0000313" key="1">
    <source>
        <dbReference type="EMBL" id="AIS53295.1"/>
    </source>
</evidence>
<accession>A0A097AU13</accession>
<dbReference type="KEGG" id="tki:TKV_c21630"/>
<keyword evidence="2" id="KW-1185">Reference proteome</keyword>
<dbReference type="eggNOG" id="COG3328">
    <property type="taxonomic scope" value="Bacteria"/>
</dbReference>
<evidence type="ECO:0000313" key="2">
    <source>
        <dbReference type="Proteomes" id="UP000029669"/>
    </source>
</evidence>
<organism evidence="1 2">
    <name type="scientific">Thermoanaerobacter kivui</name>
    <name type="common">Acetogenium kivui</name>
    <dbReference type="NCBI Taxonomy" id="2325"/>
    <lineage>
        <taxon>Bacteria</taxon>
        <taxon>Bacillati</taxon>
        <taxon>Bacillota</taxon>
        <taxon>Clostridia</taxon>
        <taxon>Thermoanaerobacterales</taxon>
        <taxon>Thermoanaerobacteraceae</taxon>
        <taxon>Thermoanaerobacter</taxon>
    </lineage>
</organism>
<dbReference type="EMBL" id="CP009170">
    <property type="protein sequence ID" value="AIS53295.1"/>
    <property type="molecule type" value="Genomic_DNA"/>
</dbReference>
<gene>
    <name evidence="1" type="ORF">TKV_c21630</name>
</gene>
<name>A0A097AU13_THEKI</name>
<protein>
    <submittedName>
        <fullName evidence="1">Uncharacterized protein</fullName>
    </submittedName>
</protein>
<dbReference type="Proteomes" id="UP000029669">
    <property type="component" value="Chromosome"/>
</dbReference>
<sequence>MAQYNITIDSEILHHLFLNGAKHEEMAKLLESVLNQILQAQASEQIKGKALHHLLGQSGDQYPFISFNALAYLANQVVDLPSIGCTTTLGSTSPVGLMICSTTRDDLLSSYGPGVALT</sequence>